<dbReference type="WBParaSite" id="PTRK_0000750800.1">
    <property type="protein sequence ID" value="PTRK_0000750800.1"/>
    <property type="gene ID" value="PTRK_0000750800"/>
</dbReference>
<keyword evidence="3" id="KW-0482">Metalloprotease</keyword>
<dbReference type="InterPro" id="IPR006026">
    <property type="entry name" value="Peptidase_Metallo"/>
</dbReference>
<protein>
    <recommendedName>
        <fullName evidence="3">Metalloendopeptidase</fullName>
        <ecNumber evidence="3">3.4.24.-</ecNumber>
    </recommendedName>
</protein>
<dbReference type="EC" id="3.4.24.-" evidence="3"/>
<dbReference type="InterPro" id="IPR001506">
    <property type="entry name" value="Peptidase_M12A"/>
</dbReference>
<organism evidence="5 6">
    <name type="scientific">Parastrongyloides trichosuri</name>
    <name type="common">Possum-specific nematode worm</name>
    <dbReference type="NCBI Taxonomy" id="131310"/>
    <lineage>
        <taxon>Eukaryota</taxon>
        <taxon>Metazoa</taxon>
        <taxon>Ecdysozoa</taxon>
        <taxon>Nematoda</taxon>
        <taxon>Chromadorea</taxon>
        <taxon>Rhabditida</taxon>
        <taxon>Tylenchina</taxon>
        <taxon>Panagrolaimomorpha</taxon>
        <taxon>Strongyloidoidea</taxon>
        <taxon>Strongyloididae</taxon>
        <taxon>Parastrongyloides</taxon>
    </lineage>
</organism>
<dbReference type="PRINTS" id="PR00480">
    <property type="entry name" value="ASTACIN"/>
</dbReference>
<dbReference type="Pfam" id="PF01400">
    <property type="entry name" value="Astacin"/>
    <property type="match status" value="1"/>
</dbReference>
<keyword evidence="3" id="KW-0645">Protease</keyword>
<keyword evidence="3" id="KW-0479">Metal-binding</keyword>
<feature type="disulfide bond" evidence="2">
    <location>
        <begin position="76"/>
        <end position="98"/>
    </location>
</feature>
<dbReference type="GO" id="GO:0006508">
    <property type="term" value="P:proteolysis"/>
    <property type="evidence" value="ECO:0007669"/>
    <property type="project" value="UniProtKB-KW"/>
</dbReference>
<reference evidence="6" key="1">
    <citation type="submission" date="2017-02" db="UniProtKB">
        <authorList>
            <consortium name="WormBaseParasite"/>
        </authorList>
    </citation>
    <scope>IDENTIFICATION</scope>
</reference>
<evidence type="ECO:0000256" key="1">
    <source>
        <dbReference type="ARBA" id="ARBA00023157"/>
    </source>
</evidence>
<dbReference type="SMART" id="SM00235">
    <property type="entry name" value="ZnMc"/>
    <property type="match status" value="1"/>
</dbReference>
<evidence type="ECO:0000256" key="3">
    <source>
        <dbReference type="RuleBase" id="RU361183"/>
    </source>
</evidence>
<dbReference type="PANTHER" id="PTHR10127">
    <property type="entry name" value="DISCOIDIN, CUB, EGF, LAMININ , AND ZINC METALLOPROTEASE DOMAIN CONTAINING"/>
    <property type="match status" value="1"/>
</dbReference>
<proteinExistence type="predicted"/>
<dbReference type="Gene3D" id="3.40.390.10">
    <property type="entry name" value="Collagenase (Catalytic Domain)"/>
    <property type="match status" value="1"/>
</dbReference>
<dbReference type="GO" id="GO:0008270">
    <property type="term" value="F:zinc ion binding"/>
    <property type="evidence" value="ECO:0007669"/>
    <property type="project" value="InterPro"/>
</dbReference>
<name>A0A0N4ZHW3_PARTI</name>
<evidence type="ECO:0000256" key="2">
    <source>
        <dbReference type="PROSITE-ProRule" id="PRU01211"/>
    </source>
</evidence>
<keyword evidence="3" id="KW-0378">Hydrolase</keyword>
<keyword evidence="1 2" id="KW-1015">Disulfide bond</keyword>
<dbReference type="PROSITE" id="PS51864">
    <property type="entry name" value="ASTACIN"/>
    <property type="match status" value="1"/>
</dbReference>
<dbReference type="AlphaFoldDB" id="A0A0N4ZHW3"/>
<evidence type="ECO:0000259" key="4">
    <source>
        <dbReference type="PROSITE" id="PS51864"/>
    </source>
</evidence>
<dbReference type="InterPro" id="IPR024079">
    <property type="entry name" value="MetalloPept_cat_dom_sf"/>
</dbReference>
<comment type="cofactor">
    <cofactor evidence="3">
        <name>Zn(2+)</name>
        <dbReference type="ChEBI" id="CHEBI:29105"/>
    </cofactor>
    <text evidence="3">Binds 1 zinc ion per subunit.</text>
</comment>
<evidence type="ECO:0000313" key="6">
    <source>
        <dbReference type="WBParaSite" id="PTRK_0000750800.1"/>
    </source>
</evidence>
<keyword evidence="5" id="KW-1185">Reference proteome</keyword>
<feature type="domain" description="Peptidase M12A" evidence="4">
    <location>
        <begin position="12"/>
        <end position="213"/>
    </location>
</feature>
<evidence type="ECO:0000313" key="5">
    <source>
        <dbReference type="Proteomes" id="UP000038045"/>
    </source>
</evidence>
<dbReference type="GO" id="GO:0004222">
    <property type="term" value="F:metalloendopeptidase activity"/>
    <property type="evidence" value="ECO:0007669"/>
    <property type="project" value="UniProtKB-UniRule"/>
</dbReference>
<dbReference type="PANTHER" id="PTHR10127:SF802">
    <property type="entry name" value="ZINC METALLOPROTEINASE NAS-10"/>
    <property type="match status" value="1"/>
</dbReference>
<dbReference type="SUPFAM" id="SSF55486">
    <property type="entry name" value="Metalloproteases ('zincins'), catalytic domain"/>
    <property type="match status" value="1"/>
</dbReference>
<keyword evidence="3" id="KW-0862">Zinc</keyword>
<sequence length="368" mass="43623">MLLKYFIQSYGAILTDPKYKWPINEKIVVNYYHYSWYLDKAIQYFEENTCLKFQRSYHYILYGHGIHITYSYSDGCYVDHYGRKENNVANRIFLNAHCAYDVTKIQALILQVLGLLPEQNRIDRDQYVHIDKDNAFPDRLSYFNVNSNLNTSTYGTIYDYGSSMQDGGHAYSKNGHEVIKAINNHSKYYQKMMGQKYMIGFYEYKLLNLHYCNHSCAGKSKPECWWSGYQNPNQCGKCLCPFPLRGDICRDLPPNKNIYLQQHYILYFSYEMFEVRSAHYVYWFLEAPGNYRVMISVGYLSLYNYSPCATKTDMLEFKYKKDKGVMGLCFCGYNYEAYEFESEDRLVIGIYRGDYFGNYIQFWAKAIK</sequence>
<dbReference type="Proteomes" id="UP000038045">
    <property type="component" value="Unplaced"/>
</dbReference>
<comment type="caution">
    <text evidence="2">Lacks conserved residue(s) required for the propagation of feature annotation.</text>
</comment>
<accession>A0A0N4ZHW3</accession>